<protein>
    <submittedName>
        <fullName evidence="1">Uncharacterized protein</fullName>
    </submittedName>
</protein>
<dbReference type="Proteomes" id="UP001239111">
    <property type="component" value="Chromosome 3"/>
</dbReference>
<organism evidence="1 2">
    <name type="scientific">Eretmocerus hayati</name>
    <dbReference type="NCBI Taxonomy" id="131215"/>
    <lineage>
        <taxon>Eukaryota</taxon>
        <taxon>Metazoa</taxon>
        <taxon>Ecdysozoa</taxon>
        <taxon>Arthropoda</taxon>
        <taxon>Hexapoda</taxon>
        <taxon>Insecta</taxon>
        <taxon>Pterygota</taxon>
        <taxon>Neoptera</taxon>
        <taxon>Endopterygota</taxon>
        <taxon>Hymenoptera</taxon>
        <taxon>Apocrita</taxon>
        <taxon>Proctotrupomorpha</taxon>
        <taxon>Chalcidoidea</taxon>
        <taxon>Aphelinidae</taxon>
        <taxon>Aphelininae</taxon>
        <taxon>Eretmocerus</taxon>
    </lineage>
</organism>
<keyword evidence="2" id="KW-1185">Reference proteome</keyword>
<accession>A0ACC2NIQ4</accession>
<proteinExistence type="predicted"/>
<comment type="caution">
    <text evidence="1">The sequence shown here is derived from an EMBL/GenBank/DDBJ whole genome shotgun (WGS) entry which is preliminary data.</text>
</comment>
<name>A0ACC2NIQ4_9HYME</name>
<evidence type="ECO:0000313" key="2">
    <source>
        <dbReference type="Proteomes" id="UP001239111"/>
    </source>
</evidence>
<dbReference type="EMBL" id="CM056743">
    <property type="protein sequence ID" value="KAJ8671110.1"/>
    <property type="molecule type" value="Genomic_DNA"/>
</dbReference>
<gene>
    <name evidence="1" type="ORF">QAD02_002369</name>
</gene>
<sequence>MLNLEEIMNPREYDLYTNKQYFAVRRRDVFCSGSPADLVIEQVFMRTMKVAGGLTHGRTTNDSNVALFIMSMILLTDVTYAVELSSSHGYENSEQFSDDRKASIKRDAHDLEKIFEYLSNHNPFDISDTEFIVSISTGLRGDDRVNCHEVFKIGDSLLTETFGKKFGDIHLSRKKRVVSLAAAQSSIVHNEETVRIDPTLLFQRLSMVVEGKDDMKEYLKLELAPYPKSLFDENGMCKTPKHKLVENFTCLAAKPVSVDMKYVIGGGFLLHRVGWSENDLIDDVLANYVNYVARHYSSESVIVFDGYPEIPQARHIKSLERSRRINQNQAREVQFQPGMKVPLSKQKFLGNEKNKNRLISMLMPKLKDAGFTCVQAEEDADIDIVRTAIVMSRGMHIPTMIVGEDIDLLVILTQLTLITDNVYFFKPGRSKIPDRFFSCQSFHPEALTHLVAFFHAFCGCDTVSSIYGKGKNAIVKLFENKPELVPLAESFYSRDIERQKLIDDGIKIMARFYDPDGLSNDLDEIRYHFFKAKTTKLTFELEILPPTNKAAKQHILRTYLQVQIWMGNKTIKATDFGWYEAISTTNTRCLKPIYVEDNILIPPKLMEQISCGCKKGCNTARCSWVRLGVKCTDIRKNCRGTSCSNVTDFPVEVPTDDPNVDEDAGEILNDSQCRDESTQSTVEKEDQYTSTEFRRRDESTSTED</sequence>
<reference evidence="1" key="1">
    <citation type="submission" date="2023-04" db="EMBL/GenBank/DDBJ databases">
        <title>A chromosome-level genome assembly of the parasitoid wasp Eretmocerus hayati.</title>
        <authorList>
            <person name="Zhong Y."/>
            <person name="Liu S."/>
            <person name="Liu Y."/>
        </authorList>
    </citation>
    <scope>NUCLEOTIDE SEQUENCE</scope>
    <source>
        <strain evidence="1">ZJU_SS_LIU_2023</strain>
    </source>
</reference>
<evidence type="ECO:0000313" key="1">
    <source>
        <dbReference type="EMBL" id="KAJ8671110.1"/>
    </source>
</evidence>